<protein>
    <submittedName>
        <fullName evidence="2">Uncharacterized protein</fullName>
    </submittedName>
</protein>
<reference evidence="2 3" key="1">
    <citation type="submission" date="2018-08" db="EMBL/GenBank/DDBJ databases">
        <title>Recombination of ecologically and evolutionarily significant loci maintains genetic cohesion in the Pseudomonas syringae species complex.</title>
        <authorList>
            <person name="Dillon M."/>
            <person name="Thakur S."/>
            <person name="Almeida R.N.D."/>
            <person name="Weir B.S."/>
            <person name="Guttman D.S."/>
        </authorList>
    </citation>
    <scope>NUCLEOTIDE SEQUENCE [LARGE SCALE GENOMIC DNA]</scope>
    <source>
        <strain evidence="2 3">ICMP 2788</strain>
    </source>
</reference>
<evidence type="ECO:0000256" key="1">
    <source>
        <dbReference type="SAM" id="MobiDB-lite"/>
    </source>
</evidence>
<dbReference type="Proteomes" id="UP000276886">
    <property type="component" value="Unassembled WGS sequence"/>
</dbReference>
<feature type="region of interest" description="Disordered" evidence="1">
    <location>
        <begin position="1"/>
        <end position="26"/>
    </location>
</feature>
<dbReference type="EMBL" id="RBPQ01000016">
    <property type="protein sequence ID" value="RMO33404.1"/>
    <property type="molecule type" value="Genomic_DNA"/>
</dbReference>
<evidence type="ECO:0000313" key="2">
    <source>
        <dbReference type="EMBL" id="RMO33404.1"/>
    </source>
</evidence>
<evidence type="ECO:0000313" key="3">
    <source>
        <dbReference type="Proteomes" id="UP000276886"/>
    </source>
</evidence>
<accession>A0A3M3CCV7</accession>
<feature type="compositionally biased region" description="Basic and acidic residues" evidence="1">
    <location>
        <begin position="1"/>
        <end position="18"/>
    </location>
</feature>
<name>A0A3M3CCV7_PSESJ</name>
<gene>
    <name evidence="2" type="ORF">ALQ44_04911</name>
</gene>
<organism evidence="2 3">
    <name type="scientific">Pseudomonas syringae pv. pisi</name>
    <dbReference type="NCBI Taxonomy" id="59510"/>
    <lineage>
        <taxon>Bacteria</taxon>
        <taxon>Pseudomonadati</taxon>
        <taxon>Pseudomonadota</taxon>
        <taxon>Gammaproteobacteria</taxon>
        <taxon>Pseudomonadales</taxon>
        <taxon>Pseudomonadaceae</taxon>
        <taxon>Pseudomonas</taxon>
        <taxon>Pseudomonas syringae</taxon>
    </lineage>
</organism>
<comment type="caution">
    <text evidence="2">The sequence shown here is derived from an EMBL/GenBank/DDBJ whole genome shotgun (WGS) entry which is preliminary data.</text>
</comment>
<dbReference type="AlphaFoldDB" id="A0A3M3CCV7"/>
<sequence>MARPCTDHQTKGHRRMTEAFDSEPSNNIVDFKPKSQLDAEAHLVAFIEWAKNTLPKGIPNRVNASIRWEDGSWHSHGLISCSFTALGSTSSARKTMQAPFTEFTKAILVYRRVYLQKKGMSDWMNALRGLEVALLELTGTLDVTRVSAAVCNNACEHMKRHWTKGNTAYLYSKSLEAIIALMLAKKLLKSDFRWTSPLKQRQRGTLKQQREDREKKLPNPEAIRVLGEVFTNELTSRLDIVVTSACALLLSAPSRVGELADLPLDFLLFKEDAQGNRRMFLRWYAEKMNQMTAKPVVIPEMEPVVERVITLLKPITDEARAYAAWLEDHPDEFPPHAGVPPKGADEPLTYGEACAALKLAVPKGYARSVFNVNLLKSLEKQKALSPAARALLAEIRDGWDSSRGKRIHVKGKIGVQGWEFDDRCVITLRKLNMLLREKYLPKDFPYTTPYTEGKARLKYRDALFTMRTGALAGDSGTSGAQHGFGVEIAASTDRMNAQLGGTNNPAVKSLFERYGYPGVKVNTHAFRHELNTQMRKAGLSQLLIDAFSGRSSMGSVYNHETVEERTQGVADYHPKTKHGTAALRLDKVKTNQPLSLTDVMELREGEQDRIIHQTHLGVCVHNFASEPCPKMGACLDCGRLGCVKGDDVKLGNLKEERDDLKRRLDKALGAQSRDVFGASEWAKKLGEKLFKCEELIQTLENPGLEKGAIVWNVDNGWTLTKNAVAMSGLIEVKVIEEHPAQEALSSLDDVLALLNEIEG</sequence>
<proteinExistence type="predicted"/>